<name>A0A9I9E3N3_CUCME</name>
<sequence>MNGARRWSSSKLLSSNRAAVERVLVQPAAVECTVSKRQPSNAFSCSRRRLSRR</sequence>
<protein>
    <submittedName>
        <fullName evidence="1">Uncharacterized protein</fullName>
    </submittedName>
</protein>
<evidence type="ECO:0000313" key="1">
    <source>
        <dbReference type="EnsemblPlants" id="MELO3C028219.2.1"/>
    </source>
</evidence>
<accession>A0A9I9E3N3</accession>
<dbReference type="AlphaFoldDB" id="A0A9I9E3N3"/>
<dbReference type="Gramene" id="MELO3C028219.2.1">
    <property type="protein sequence ID" value="MELO3C028219.2.1"/>
    <property type="gene ID" value="MELO3C028219.2"/>
</dbReference>
<reference evidence="1" key="1">
    <citation type="submission" date="2023-03" db="UniProtKB">
        <authorList>
            <consortium name="EnsemblPlants"/>
        </authorList>
    </citation>
    <scope>IDENTIFICATION</scope>
</reference>
<proteinExistence type="predicted"/>
<dbReference type="EnsemblPlants" id="MELO3C028219.2.1">
    <property type="protein sequence ID" value="MELO3C028219.2.1"/>
    <property type="gene ID" value="MELO3C028219.2"/>
</dbReference>
<organism evidence="1">
    <name type="scientific">Cucumis melo</name>
    <name type="common">Muskmelon</name>
    <dbReference type="NCBI Taxonomy" id="3656"/>
    <lineage>
        <taxon>Eukaryota</taxon>
        <taxon>Viridiplantae</taxon>
        <taxon>Streptophyta</taxon>
        <taxon>Embryophyta</taxon>
        <taxon>Tracheophyta</taxon>
        <taxon>Spermatophyta</taxon>
        <taxon>Magnoliopsida</taxon>
        <taxon>eudicotyledons</taxon>
        <taxon>Gunneridae</taxon>
        <taxon>Pentapetalae</taxon>
        <taxon>rosids</taxon>
        <taxon>fabids</taxon>
        <taxon>Cucurbitales</taxon>
        <taxon>Cucurbitaceae</taxon>
        <taxon>Benincaseae</taxon>
        <taxon>Cucumis</taxon>
    </lineage>
</organism>